<accession>A0A7J7MXA8</accession>
<dbReference type="EMBL" id="JACGCM010001193">
    <property type="protein sequence ID" value="KAF6159457.1"/>
    <property type="molecule type" value="Genomic_DNA"/>
</dbReference>
<name>A0A7J7MXA8_9MAGN</name>
<evidence type="ECO:0000313" key="3">
    <source>
        <dbReference type="Proteomes" id="UP000541444"/>
    </source>
</evidence>
<dbReference type="OrthoDB" id="1851308at2759"/>
<evidence type="ECO:0000313" key="2">
    <source>
        <dbReference type="EMBL" id="KAF6159457.1"/>
    </source>
</evidence>
<dbReference type="InterPro" id="IPR058353">
    <property type="entry name" value="DUF8040"/>
</dbReference>
<dbReference type="PANTHER" id="PTHR22930:SF221">
    <property type="entry name" value="NUCLEASE HARBI1"/>
    <property type="match status" value="1"/>
</dbReference>
<dbReference type="InterPro" id="IPR045249">
    <property type="entry name" value="HARBI1-like"/>
</dbReference>
<reference evidence="2 3" key="1">
    <citation type="journal article" date="2020" name="IScience">
        <title>Genome Sequencing of the Endangered Kingdonia uniflora (Circaeasteraceae, Ranunculales) Reveals Potential Mechanisms of Evolutionary Specialization.</title>
        <authorList>
            <person name="Sun Y."/>
            <person name="Deng T."/>
            <person name="Zhang A."/>
            <person name="Moore M.J."/>
            <person name="Landis J.B."/>
            <person name="Lin N."/>
            <person name="Zhang H."/>
            <person name="Zhang X."/>
            <person name="Huang J."/>
            <person name="Zhang X."/>
            <person name="Sun H."/>
            <person name="Wang H."/>
        </authorList>
    </citation>
    <scope>NUCLEOTIDE SEQUENCE [LARGE SCALE GENOMIC DNA]</scope>
    <source>
        <strain evidence="2">TB1705</strain>
        <tissue evidence="2">Leaf</tissue>
    </source>
</reference>
<organism evidence="2 3">
    <name type="scientific">Kingdonia uniflora</name>
    <dbReference type="NCBI Taxonomy" id="39325"/>
    <lineage>
        <taxon>Eukaryota</taxon>
        <taxon>Viridiplantae</taxon>
        <taxon>Streptophyta</taxon>
        <taxon>Embryophyta</taxon>
        <taxon>Tracheophyta</taxon>
        <taxon>Spermatophyta</taxon>
        <taxon>Magnoliopsida</taxon>
        <taxon>Ranunculales</taxon>
        <taxon>Circaeasteraceae</taxon>
        <taxon>Kingdonia</taxon>
    </lineage>
</organism>
<feature type="domain" description="DUF8040" evidence="1">
    <location>
        <begin position="4"/>
        <end position="91"/>
    </location>
</feature>
<dbReference type="Pfam" id="PF26138">
    <property type="entry name" value="DUF8040"/>
    <property type="match status" value="1"/>
</dbReference>
<gene>
    <name evidence="2" type="ORF">GIB67_032228</name>
</gene>
<proteinExistence type="predicted"/>
<dbReference type="Proteomes" id="UP000541444">
    <property type="component" value="Unassembled WGS sequence"/>
</dbReference>
<comment type="caution">
    <text evidence="2">The sequence shown here is derived from an EMBL/GenBank/DDBJ whole genome shotgun (WGS) entry which is preliminary data.</text>
</comment>
<dbReference type="PANTHER" id="PTHR22930">
    <property type="match status" value="1"/>
</dbReference>
<protein>
    <recommendedName>
        <fullName evidence="1">DUF8040 domain-containing protein</fullName>
    </recommendedName>
</protein>
<evidence type="ECO:0000259" key="1">
    <source>
        <dbReference type="Pfam" id="PF26138"/>
    </source>
</evidence>
<keyword evidence="3" id="KW-1185">Reference proteome</keyword>
<sequence>MNDHIKRILSSKKRCRWNLRMGRELFHRLCALIKDCDLVRATRNCSVEEQFMRFLHILGHNVHHRVLEGRYYRSLETISLQFNEVLDAIVKLYKVLIVDHGETIHNGKVQTQVTDDLRFFPYFKDCLGALDGTHIIASVPEDETIKFRSGRSNKITQNILEACSFDLRFTYILAGWEGTHPR</sequence>
<dbReference type="AlphaFoldDB" id="A0A7J7MXA8"/>